<name>A0ABW0NXF8_9HYPH</name>
<dbReference type="InterPro" id="IPR006429">
    <property type="entry name" value="Phage_lambda_portal"/>
</dbReference>
<comment type="caution">
    <text evidence="1">The sequence shown here is derived from an EMBL/GenBank/DDBJ whole genome shotgun (WGS) entry which is preliminary data.</text>
</comment>
<dbReference type="RefSeq" id="WP_377816241.1">
    <property type="nucleotide sequence ID" value="NZ_JBHSLU010000012.1"/>
</dbReference>
<protein>
    <submittedName>
        <fullName evidence="1">Phage portal protein</fullName>
    </submittedName>
</protein>
<sequence length="529" mass="58261">MHRPALVAADGVTPLFGSAAASAQPMHRGAETRSQALSNWNPPGLSADKAVLRERRLIANRAEDLARNNPIAIAAITRLVDMIVGAGLRFSSKPSASALGITREQALDLGKQIERELARHANDPRKRWDAQRKVSANGLYRLMARSFVKLDEACVVATWREGQGPYETAFLAVDPERLGNPTWKSDSDTLRGGVEIDGYGAPVAYHIRNRHPGDGFGSGVNWERVPRETAWGRPVFCHVFEPEREDQNRPISPFAALMPILRMKGTLSELELAAAAVNAMYATYIKSNMPFAEVAASMEPEAFNNATNSYADKRLDFYEAAPVKIGGVRVPILPVGDEISMAGQGRERAGMGEFDDIFNDQIAARMGMSRQQVLMNFAKLNYSSSRTVLNETWRMVRRKVASFVEQGPIPMALCVVEEAIDKGYIRMPSGCRPLWDEPAGWMSGRWIGPGRGWVDPVKEAESASLRMETMVSTLEMECAEQGLDYEEVLDQIEREEAEITARGLTRATVISRIAARSAQADPAEETTAP</sequence>
<dbReference type="NCBIfam" id="TIGR01539">
    <property type="entry name" value="portal_lambda"/>
    <property type="match status" value="1"/>
</dbReference>
<evidence type="ECO:0000313" key="1">
    <source>
        <dbReference type="EMBL" id="MFC5505145.1"/>
    </source>
</evidence>
<dbReference type="Pfam" id="PF05136">
    <property type="entry name" value="Phage_portal_2"/>
    <property type="match status" value="1"/>
</dbReference>
<dbReference type="Proteomes" id="UP001596060">
    <property type="component" value="Unassembled WGS sequence"/>
</dbReference>
<accession>A0ABW0NXF8</accession>
<reference evidence="2" key="1">
    <citation type="journal article" date="2019" name="Int. J. Syst. Evol. Microbiol.">
        <title>The Global Catalogue of Microorganisms (GCM) 10K type strain sequencing project: providing services to taxonomists for standard genome sequencing and annotation.</title>
        <authorList>
            <consortium name="The Broad Institute Genomics Platform"/>
            <consortium name="The Broad Institute Genome Sequencing Center for Infectious Disease"/>
            <person name="Wu L."/>
            <person name="Ma J."/>
        </authorList>
    </citation>
    <scope>NUCLEOTIDE SEQUENCE [LARGE SCALE GENOMIC DNA]</scope>
    <source>
        <strain evidence="2">CCUG 43117</strain>
    </source>
</reference>
<proteinExistence type="predicted"/>
<evidence type="ECO:0000313" key="2">
    <source>
        <dbReference type="Proteomes" id="UP001596060"/>
    </source>
</evidence>
<gene>
    <name evidence="1" type="ORF">ACFPN9_07735</name>
</gene>
<keyword evidence="2" id="KW-1185">Reference proteome</keyword>
<organism evidence="1 2">
    <name type="scientific">Bosea massiliensis</name>
    <dbReference type="NCBI Taxonomy" id="151419"/>
    <lineage>
        <taxon>Bacteria</taxon>
        <taxon>Pseudomonadati</taxon>
        <taxon>Pseudomonadota</taxon>
        <taxon>Alphaproteobacteria</taxon>
        <taxon>Hyphomicrobiales</taxon>
        <taxon>Boseaceae</taxon>
        <taxon>Bosea</taxon>
    </lineage>
</organism>
<dbReference type="EMBL" id="JBHSLU010000012">
    <property type="protein sequence ID" value="MFC5505145.1"/>
    <property type="molecule type" value="Genomic_DNA"/>
</dbReference>